<proteinExistence type="predicted"/>
<organism evidence="1 2">
    <name type="scientific">Rhynchophorus ferrugineus</name>
    <name type="common">Red palm weevil</name>
    <name type="synonym">Curculio ferrugineus</name>
    <dbReference type="NCBI Taxonomy" id="354439"/>
    <lineage>
        <taxon>Eukaryota</taxon>
        <taxon>Metazoa</taxon>
        <taxon>Ecdysozoa</taxon>
        <taxon>Arthropoda</taxon>
        <taxon>Hexapoda</taxon>
        <taxon>Insecta</taxon>
        <taxon>Pterygota</taxon>
        <taxon>Neoptera</taxon>
        <taxon>Endopterygota</taxon>
        <taxon>Coleoptera</taxon>
        <taxon>Polyphaga</taxon>
        <taxon>Cucujiformia</taxon>
        <taxon>Curculionidae</taxon>
        <taxon>Dryophthorinae</taxon>
        <taxon>Rhynchophorus</taxon>
    </lineage>
</organism>
<reference evidence="1" key="1">
    <citation type="submission" date="2020-08" db="EMBL/GenBank/DDBJ databases">
        <title>Genome sequencing and assembly of the red palm weevil Rhynchophorus ferrugineus.</title>
        <authorList>
            <person name="Dias G.B."/>
            <person name="Bergman C.M."/>
            <person name="Manee M."/>
        </authorList>
    </citation>
    <scope>NUCLEOTIDE SEQUENCE</scope>
    <source>
        <strain evidence="1">AA-2017</strain>
        <tissue evidence="1">Whole larva</tissue>
    </source>
</reference>
<dbReference type="Proteomes" id="UP000625711">
    <property type="component" value="Unassembled WGS sequence"/>
</dbReference>
<evidence type="ECO:0000313" key="1">
    <source>
        <dbReference type="EMBL" id="KAF7284737.1"/>
    </source>
</evidence>
<dbReference type="EMBL" id="JAACXV010000070">
    <property type="protein sequence ID" value="KAF7284737.1"/>
    <property type="molecule type" value="Genomic_DNA"/>
</dbReference>
<accession>A0A834ITG7</accession>
<name>A0A834ITG7_RHYFE</name>
<protein>
    <submittedName>
        <fullName evidence="1">Uncharacterized protein</fullName>
    </submittedName>
</protein>
<comment type="caution">
    <text evidence="1">The sequence shown here is derived from an EMBL/GenBank/DDBJ whole genome shotgun (WGS) entry which is preliminary data.</text>
</comment>
<keyword evidence="2" id="KW-1185">Reference proteome</keyword>
<gene>
    <name evidence="1" type="ORF">GWI33_021607</name>
</gene>
<sequence>MRTKLINGERIGFSSCLRGLRIPGGREKRRTKNTVLLHTPQQNKQKAQRAIRERVGIQIEGVGTAAAIAAAATVDSPSQQFGGAIAASNLLPVKGCASLRRPTLRELRLLGLTCCSTVGVGVRRFDGSC</sequence>
<dbReference type="AlphaFoldDB" id="A0A834ITG7"/>
<evidence type="ECO:0000313" key="2">
    <source>
        <dbReference type="Proteomes" id="UP000625711"/>
    </source>
</evidence>